<protein>
    <submittedName>
        <fullName evidence="1">Uncharacterized protein</fullName>
    </submittedName>
</protein>
<dbReference type="RefSeq" id="WP_386059903.1">
    <property type="nucleotide sequence ID" value="NZ_JBHTKL010000005.1"/>
</dbReference>
<accession>A0ABW3L512</accession>
<evidence type="ECO:0000313" key="1">
    <source>
        <dbReference type="EMBL" id="MFD1019659.1"/>
    </source>
</evidence>
<dbReference type="Proteomes" id="UP001596990">
    <property type="component" value="Unassembled WGS sequence"/>
</dbReference>
<keyword evidence="2" id="KW-1185">Reference proteome</keyword>
<comment type="caution">
    <text evidence="1">The sequence shown here is derived from an EMBL/GenBank/DDBJ whole genome shotgun (WGS) entry which is preliminary data.</text>
</comment>
<gene>
    <name evidence="1" type="ORF">ACFQ2J_10790</name>
</gene>
<sequence length="203" mass="23885">MSVNLYQINIQTEDLTKVKSYLSRWLLETYQQQPEITERQLTLEDFFEHESPKLFAVRKLQDGWTTVLHDSYEKLEEFNQKLSTYFDGLVVHTLGQSTVDTYYLSVHQRGELTRELYCGEDTLGVEERGNPLPFESELLFDEVGDSIFIDYIYLEEFCEQLGIRHLIEAEAIDGTWEVMRITETTGNPSTLIQRFMNKVFKRT</sequence>
<name>A0ABW3L512_9BACI</name>
<evidence type="ECO:0000313" key="2">
    <source>
        <dbReference type="Proteomes" id="UP001596990"/>
    </source>
</evidence>
<organism evidence="1 2">
    <name type="scientific">Thalassobacillus hwangdonensis</name>
    <dbReference type="NCBI Taxonomy" id="546108"/>
    <lineage>
        <taxon>Bacteria</taxon>
        <taxon>Bacillati</taxon>
        <taxon>Bacillota</taxon>
        <taxon>Bacilli</taxon>
        <taxon>Bacillales</taxon>
        <taxon>Bacillaceae</taxon>
        <taxon>Thalassobacillus</taxon>
    </lineage>
</organism>
<proteinExistence type="predicted"/>
<dbReference type="EMBL" id="JBHTKL010000005">
    <property type="protein sequence ID" value="MFD1019659.1"/>
    <property type="molecule type" value="Genomic_DNA"/>
</dbReference>
<reference evidence="2" key="1">
    <citation type="journal article" date="2019" name="Int. J. Syst. Evol. Microbiol.">
        <title>The Global Catalogue of Microorganisms (GCM) 10K type strain sequencing project: providing services to taxonomists for standard genome sequencing and annotation.</title>
        <authorList>
            <consortium name="The Broad Institute Genomics Platform"/>
            <consortium name="The Broad Institute Genome Sequencing Center for Infectious Disease"/>
            <person name="Wu L."/>
            <person name="Ma J."/>
        </authorList>
    </citation>
    <scope>NUCLEOTIDE SEQUENCE [LARGE SCALE GENOMIC DNA]</scope>
    <source>
        <strain evidence="2">CCUG 56607</strain>
    </source>
</reference>